<evidence type="ECO:0000313" key="6">
    <source>
        <dbReference type="EMBL" id="MBB5188351.1"/>
    </source>
</evidence>
<protein>
    <submittedName>
        <fullName evidence="6">TetR/AcrR family transcriptional repressor of nem operon</fullName>
    </submittedName>
</protein>
<dbReference type="GO" id="GO:0003677">
    <property type="term" value="F:DNA binding"/>
    <property type="evidence" value="ECO:0007669"/>
    <property type="project" value="UniProtKB-UniRule"/>
</dbReference>
<feature type="domain" description="HTH tetR-type" evidence="5">
    <location>
        <begin position="6"/>
        <end position="66"/>
    </location>
</feature>
<dbReference type="Gene3D" id="1.10.357.10">
    <property type="entry name" value="Tetracycline Repressor, domain 2"/>
    <property type="match status" value="1"/>
</dbReference>
<keyword evidence="2 4" id="KW-0238">DNA-binding</keyword>
<evidence type="ECO:0000256" key="4">
    <source>
        <dbReference type="PROSITE-ProRule" id="PRU00335"/>
    </source>
</evidence>
<dbReference type="RefSeq" id="WP_184463659.1">
    <property type="nucleotide sequence ID" value="NZ_JACHHW010000007.1"/>
</dbReference>
<keyword evidence="1" id="KW-0805">Transcription regulation</keyword>
<dbReference type="Proteomes" id="UP000536640">
    <property type="component" value="Unassembled WGS sequence"/>
</dbReference>
<dbReference type="Gene3D" id="1.10.10.60">
    <property type="entry name" value="Homeodomain-like"/>
    <property type="match status" value="1"/>
</dbReference>
<dbReference type="SUPFAM" id="SSF46689">
    <property type="entry name" value="Homeodomain-like"/>
    <property type="match status" value="1"/>
</dbReference>
<keyword evidence="3" id="KW-0804">Transcription</keyword>
<dbReference type="InterPro" id="IPR001647">
    <property type="entry name" value="HTH_TetR"/>
</dbReference>
<sequence length="202" mass="22728">MARPRQQDTKQLLDAATQLFWRQGFAATGTREIELALGLKSPAIYHRFHSKHGLFCASLRHYIESVIDWRIRHYLDAEDALTGLCAFFESIPQNAKRFQQPSSCLLVNTSLERASADEEIQACLHEGTHKIFLALRSNLLRLQAQHLLAPNAEIDQLADNLQLQLFGLLVSSRLNNEHHSLADKARHIIATLPITATTGANE</sequence>
<proteinExistence type="predicted"/>
<evidence type="ECO:0000256" key="3">
    <source>
        <dbReference type="ARBA" id="ARBA00023163"/>
    </source>
</evidence>
<dbReference type="AlphaFoldDB" id="A0A840R7N1"/>
<gene>
    <name evidence="6" type="ORF">HNQ57_002633</name>
</gene>
<evidence type="ECO:0000256" key="2">
    <source>
        <dbReference type="ARBA" id="ARBA00023125"/>
    </source>
</evidence>
<dbReference type="PRINTS" id="PR00455">
    <property type="entry name" value="HTHTETR"/>
</dbReference>
<dbReference type="Pfam" id="PF00440">
    <property type="entry name" value="TetR_N"/>
    <property type="match status" value="1"/>
</dbReference>
<feature type="DNA-binding region" description="H-T-H motif" evidence="4">
    <location>
        <begin position="29"/>
        <end position="48"/>
    </location>
</feature>
<dbReference type="PANTHER" id="PTHR47506">
    <property type="entry name" value="TRANSCRIPTIONAL REGULATORY PROTEIN"/>
    <property type="match status" value="1"/>
</dbReference>
<dbReference type="InterPro" id="IPR036271">
    <property type="entry name" value="Tet_transcr_reg_TetR-rel_C_sf"/>
</dbReference>
<comment type="caution">
    <text evidence="6">The sequence shown here is derived from an EMBL/GenBank/DDBJ whole genome shotgun (WGS) entry which is preliminary data.</text>
</comment>
<evidence type="ECO:0000256" key="1">
    <source>
        <dbReference type="ARBA" id="ARBA00023015"/>
    </source>
</evidence>
<dbReference type="PROSITE" id="PS50977">
    <property type="entry name" value="HTH_TETR_2"/>
    <property type="match status" value="1"/>
</dbReference>
<accession>A0A840R7N1</accession>
<dbReference type="SUPFAM" id="SSF48498">
    <property type="entry name" value="Tetracyclin repressor-like, C-terminal domain"/>
    <property type="match status" value="1"/>
</dbReference>
<dbReference type="PANTHER" id="PTHR47506:SF1">
    <property type="entry name" value="HTH-TYPE TRANSCRIPTIONAL REGULATOR YJDC"/>
    <property type="match status" value="1"/>
</dbReference>
<dbReference type="InterPro" id="IPR009057">
    <property type="entry name" value="Homeodomain-like_sf"/>
</dbReference>
<evidence type="ECO:0000313" key="7">
    <source>
        <dbReference type="Proteomes" id="UP000536640"/>
    </source>
</evidence>
<name>A0A840R7N1_9GAMM</name>
<reference evidence="6 7" key="1">
    <citation type="submission" date="2020-08" db="EMBL/GenBank/DDBJ databases">
        <title>Genomic Encyclopedia of Type Strains, Phase IV (KMG-IV): sequencing the most valuable type-strain genomes for metagenomic binning, comparative biology and taxonomic classification.</title>
        <authorList>
            <person name="Goeker M."/>
        </authorList>
    </citation>
    <scope>NUCLEOTIDE SEQUENCE [LARGE SCALE GENOMIC DNA]</scope>
    <source>
        <strain evidence="6 7">DSM 25701</strain>
    </source>
</reference>
<dbReference type="EMBL" id="JACHHW010000007">
    <property type="protein sequence ID" value="MBB5188351.1"/>
    <property type="molecule type" value="Genomic_DNA"/>
</dbReference>
<keyword evidence="7" id="KW-1185">Reference proteome</keyword>
<organism evidence="6 7">
    <name type="scientific">Zhongshania antarctica</name>
    <dbReference type="NCBI Taxonomy" id="641702"/>
    <lineage>
        <taxon>Bacteria</taxon>
        <taxon>Pseudomonadati</taxon>
        <taxon>Pseudomonadota</taxon>
        <taxon>Gammaproteobacteria</taxon>
        <taxon>Cellvibrionales</taxon>
        <taxon>Spongiibacteraceae</taxon>
        <taxon>Zhongshania</taxon>
    </lineage>
</organism>
<evidence type="ECO:0000259" key="5">
    <source>
        <dbReference type="PROSITE" id="PS50977"/>
    </source>
</evidence>